<protein>
    <submittedName>
        <fullName evidence="5">Glycosyl transferases group 1 family protein</fullName>
    </submittedName>
</protein>
<dbReference type="AlphaFoldDB" id="A0A091A523"/>
<comment type="similarity">
    <text evidence="1">Belongs to the glycosyltransferase group 1 family. Glycosyltransferase 4 subfamily.</text>
</comment>
<dbReference type="STRING" id="44252.DJ90_6118"/>
<proteinExistence type="inferred from homology"/>
<evidence type="ECO:0000256" key="4">
    <source>
        <dbReference type="SAM" id="MobiDB-lite"/>
    </source>
</evidence>
<dbReference type="GO" id="GO:0016757">
    <property type="term" value="F:glycosyltransferase activity"/>
    <property type="evidence" value="ECO:0007669"/>
    <property type="project" value="UniProtKB-KW"/>
</dbReference>
<dbReference type="Gene3D" id="3.40.50.2000">
    <property type="entry name" value="Glycogen Phosphorylase B"/>
    <property type="match status" value="2"/>
</dbReference>
<evidence type="ECO:0000313" key="6">
    <source>
        <dbReference type="Proteomes" id="UP000029278"/>
    </source>
</evidence>
<organism evidence="5 6">
    <name type="scientific">Paenibacillus macerans</name>
    <name type="common">Bacillus macerans</name>
    <dbReference type="NCBI Taxonomy" id="44252"/>
    <lineage>
        <taxon>Bacteria</taxon>
        <taxon>Bacillati</taxon>
        <taxon>Bacillota</taxon>
        <taxon>Bacilli</taxon>
        <taxon>Bacillales</taxon>
        <taxon>Paenibacillaceae</taxon>
        <taxon>Paenibacillus</taxon>
    </lineage>
</organism>
<reference evidence="5 6" key="1">
    <citation type="submission" date="2014-04" db="EMBL/GenBank/DDBJ databases">
        <authorList>
            <person name="Bishop-Lilly K.A."/>
            <person name="Broomall S.M."/>
            <person name="Chain P.S."/>
            <person name="Chertkov O."/>
            <person name="Coyne S.R."/>
            <person name="Daligault H.E."/>
            <person name="Davenport K.W."/>
            <person name="Erkkila T."/>
            <person name="Frey K.G."/>
            <person name="Gibbons H.S."/>
            <person name="Gu W."/>
            <person name="Jaissle J."/>
            <person name="Johnson S.L."/>
            <person name="Koroleva G.I."/>
            <person name="Ladner J.T."/>
            <person name="Lo C.-C."/>
            <person name="Minogue T.D."/>
            <person name="Munk C."/>
            <person name="Palacios G.F."/>
            <person name="Redden C.L."/>
            <person name="Rosenzweig C.N."/>
            <person name="Scholz M.B."/>
            <person name="Teshima H."/>
            <person name="Xu Y."/>
        </authorList>
    </citation>
    <scope>NUCLEOTIDE SEQUENCE [LARGE SCALE GENOMIC DNA]</scope>
    <source>
        <strain evidence="5 6">8244</strain>
    </source>
</reference>
<dbReference type="CDD" id="cd03801">
    <property type="entry name" value="GT4_PimA-like"/>
    <property type="match status" value="1"/>
</dbReference>
<dbReference type="RefSeq" id="WP_051985306.1">
    <property type="nucleotide sequence ID" value="NZ_BGML01000010.1"/>
</dbReference>
<dbReference type="PANTHER" id="PTHR12526:SF640">
    <property type="entry name" value="COLANIC ACID BIOSYNTHESIS GLYCOSYLTRANSFERASE WCAL-RELATED"/>
    <property type="match status" value="1"/>
</dbReference>
<dbReference type="OrthoDB" id="2547319at2"/>
<feature type="compositionally biased region" description="Basic residues" evidence="4">
    <location>
        <begin position="452"/>
        <end position="498"/>
    </location>
</feature>
<evidence type="ECO:0000313" key="5">
    <source>
        <dbReference type="EMBL" id="KFN11386.1"/>
    </source>
</evidence>
<sequence>MPERKKLFLFSHVSNVRNITGAEKLLLFLAKRLSASFDCTLVVPGEGRLTYLARRSGIGVLVCDIPLLYGMCSPYEGLNRDAEGLMGGKAAEQIAGLLAAHRPDGVFVNTCVNIVPPVAAKRLGIPVVWHITEVVRDNGYAEEPVRLIDCYSDRIVGISEAVLSPFRRQIAADKLNLLFPSWESGEFQPPGSWPQLRLGKRRAWGVRPEETVVGYISSFLIREKGPDHFIQAALGLEKAFPHARFVVIGGEADRAFHRSLRKLAAQAGSGRIVFVDHEDRIEAAYSAMDITVIPSLINEGFGMTAMEAMIFGKPVVAYASGGLQEILNGTGNGDYLVTAGDIAGLSAKISGLLASPDTIAAVGQANRIRVEEVFGPAAYMGRFHEFLEQLHRLTSAPGNTPADGDRTAGEASPPAAAAEEGEQAAPPPSLLPAAAEPAPSGHGAPPRPAPGAKRRARPAKAKRRPRPAGVKKRTGVSRSAGKRRPGPAARKHRRRTRPARSSAGSVRSRKPGRQRRRSAPVRRHP</sequence>
<dbReference type="Proteomes" id="UP000029278">
    <property type="component" value="Unassembled WGS sequence"/>
</dbReference>
<evidence type="ECO:0000256" key="1">
    <source>
        <dbReference type="ARBA" id="ARBA00009481"/>
    </source>
</evidence>
<evidence type="ECO:0000256" key="2">
    <source>
        <dbReference type="ARBA" id="ARBA00022676"/>
    </source>
</evidence>
<dbReference type="SUPFAM" id="SSF53756">
    <property type="entry name" value="UDP-Glycosyltransferase/glycogen phosphorylase"/>
    <property type="match status" value="1"/>
</dbReference>
<feature type="compositionally biased region" description="Low complexity" evidence="4">
    <location>
        <begin position="431"/>
        <end position="444"/>
    </location>
</feature>
<dbReference type="PANTHER" id="PTHR12526">
    <property type="entry name" value="GLYCOSYLTRANSFERASE"/>
    <property type="match status" value="1"/>
</dbReference>
<dbReference type="PATRIC" id="fig|44252.3.peg.645"/>
<keyword evidence="2" id="KW-0328">Glycosyltransferase</keyword>
<feature type="compositionally biased region" description="Low complexity" evidence="4">
    <location>
        <begin position="409"/>
        <end position="418"/>
    </location>
</feature>
<name>A0A091A523_PAEMA</name>
<feature type="compositionally biased region" description="Basic residues" evidence="4">
    <location>
        <begin position="507"/>
        <end position="525"/>
    </location>
</feature>
<dbReference type="GeneID" id="77011857"/>
<gene>
    <name evidence="5" type="ORF">DJ90_6118</name>
</gene>
<keyword evidence="3 5" id="KW-0808">Transferase</keyword>
<evidence type="ECO:0000256" key="3">
    <source>
        <dbReference type="ARBA" id="ARBA00022679"/>
    </source>
</evidence>
<dbReference type="Pfam" id="PF13692">
    <property type="entry name" value="Glyco_trans_1_4"/>
    <property type="match status" value="1"/>
</dbReference>
<dbReference type="EMBL" id="JMQA01000010">
    <property type="protein sequence ID" value="KFN11386.1"/>
    <property type="molecule type" value="Genomic_DNA"/>
</dbReference>
<accession>A0A091A523</accession>
<comment type="caution">
    <text evidence="5">The sequence shown here is derived from an EMBL/GenBank/DDBJ whole genome shotgun (WGS) entry which is preliminary data.</text>
</comment>
<feature type="region of interest" description="Disordered" evidence="4">
    <location>
        <begin position="394"/>
        <end position="525"/>
    </location>
</feature>
<dbReference type="HOGENOM" id="CLU_037420_0_0_9"/>
<keyword evidence="6" id="KW-1185">Reference proteome</keyword>